<comment type="subcellular location">
    <subcellularLocation>
        <location evidence="1 10">Cell outer membrane</location>
    </subcellularLocation>
</comment>
<dbReference type="Gene3D" id="3.30.1370.120">
    <property type="match status" value="2"/>
</dbReference>
<protein>
    <submittedName>
        <fullName evidence="15">General secretion pathway protein D</fullName>
    </submittedName>
</protein>
<dbReference type="GO" id="GO:0009279">
    <property type="term" value="C:cell outer membrane"/>
    <property type="evidence" value="ECO:0007669"/>
    <property type="project" value="UniProtKB-SubCell"/>
</dbReference>
<evidence type="ECO:0000313" key="16">
    <source>
        <dbReference type="Proteomes" id="UP000033423"/>
    </source>
</evidence>
<evidence type="ECO:0000256" key="3">
    <source>
        <dbReference type="ARBA" id="ARBA00022448"/>
    </source>
</evidence>
<feature type="region of interest" description="Disordered" evidence="11">
    <location>
        <begin position="755"/>
        <end position="774"/>
    </location>
</feature>
<name>A0A0F3GVR1_9BACT</name>
<feature type="domain" description="GspD-like N0" evidence="14">
    <location>
        <begin position="142"/>
        <end position="210"/>
    </location>
</feature>
<evidence type="ECO:0000256" key="1">
    <source>
        <dbReference type="ARBA" id="ARBA00004442"/>
    </source>
</evidence>
<organism evidence="15 16">
    <name type="scientific">Candidatus Magnetobacterium bavaricum</name>
    <dbReference type="NCBI Taxonomy" id="29290"/>
    <lineage>
        <taxon>Bacteria</taxon>
        <taxon>Pseudomonadati</taxon>
        <taxon>Nitrospirota</taxon>
        <taxon>Thermodesulfovibrionia</taxon>
        <taxon>Thermodesulfovibrionales</taxon>
        <taxon>Candidatus Magnetobacteriaceae</taxon>
        <taxon>Candidatus Magnetobacterium</taxon>
    </lineage>
</organism>
<dbReference type="GO" id="GO:0015628">
    <property type="term" value="P:protein secretion by the type II secretion system"/>
    <property type="evidence" value="ECO:0007669"/>
    <property type="project" value="InterPro"/>
</dbReference>
<sequence>MFKIGMKRFVTSITTALRLLVIVLLTVTAAVAVEPLGFKPEAIMPPIPQGKATADNKTPLQNPTATVPHKQQISAADNKTPSQNIPPTTPRQPTPAPVPTKAPVMPTLPPTPLTIPAPPITQTPPTPPPPMPALHNNISLFFDDADIFEIVHTVFGEIMKVNYLIDPRVKGRITFKTTAPVLGNDLLPIISTVFRLNGVSVMQEKGLYRIIPLTDISKEPVPVNFGRHSKDVSVMGLSLIQIVPLNFVGSKEMKDILTPFLSNGATISEVAGRNVIVISDTDENMKRLLQIVEIFDDDVFREVKVEMFVFKNLNIKDALEELKSAFPLLSAPSKEGLKIKYLIIERLNAILVIAPNDEYIHHFRKWVSVIDTVFEGARPKVYVYPLQNSEANHVVEILSQILSDSGGSTKTGTSSKPTPTATPAPGSGTSGQKTSASTTSSTTSAKPIHVSSSSFVSQDTRIFYDDKTNSLIILALPKDYMFIEDLIKKIDIVPRQVLIEAMIVEIQLNEGLEFGVEWFLNSKFGGHDTNLNSWTTSYGTNVLSFDPTKPMATNAFTFAALNANSAVQGLLQTLSSKSTVNILSSPHILVTDNKEAKIQVGNKIPIATSSTNISGTTSLQQTYQYTDTGVILKVKPHINDSGLVNLEVSQEVSDVGAVISNGVNSPTITTRNISTNMVVQDGKSVVMGGMIQESSDNSGKGIPILSDIPILGYLFGYHKNTVKKTELMVIITPRVVKSIDEAAKMTEEFKSKLTGLQKRLKKDEEKSQPAETPK</sequence>
<keyword evidence="16" id="KW-1185">Reference proteome</keyword>
<evidence type="ECO:0000256" key="9">
    <source>
        <dbReference type="ARBA" id="ARBA00023237"/>
    </source>
</evidence>
<keyword evidence="7" id="KW-0653">Protein transport</keyword>
<accession>A0A0F3GVR1</accession>
<dbReference type="PRINTS" id="PR01032">
    <property type="entry name" value="PHAGEIV"/>
</dbReference>
<dbReference type="InterPro" id="IPR038591">
    <property type="entry name" value="NolW-like_sf"/>
</dbReference>
<keyword evidence="3 10" id="KW-0813">Transport</keyword>
<reference evidence="15 16" key="1">
    <citation type="submission" date="2015-02" db="EMBL/GenBank/DDBJ databases">
        <title>Single-cell genomics of uncultivated deep-branching MTB reveals a conserved set of magnetosome genes.</title>
        <authorList>
            <person name="Kolinko S."/>
            <person name="Richter M."/>
            <person name="Glockner F.O."/>
            <person name="Brachmann A."/>
            <person name="Schuler D."/>
        </authorList>
    </citation>
    <scope>NUCLEOTIDE SEQUENCE [LARGE SCALE GENOMIC DNA]</scope>
    <source>
        <strain evidence="15">TM-1</strain>
    </source>
</reference>
<feature type="region of interest" description="Disordered" evidence="11">
    <location>
        <begin position="49"/>
        <end position="101"/>
    </location>
</feature>
<dbReference type="InterPro" id="IPR004845">
    <property type="entry name" value="T2SS_GspD_CS"/>
</dbReference>
<feature type="domain" description="NolW-like" evidence="13">
    <location>
        <begin position="241"/>
        <end position="297"/>
    </location>
</feature>
<dbReference type="InterPro" id="IPR050810">
    <property type="entry name" value="Bact_Secretion_Sys_Channel"/>
</dbReference>
<dbReference type="InterPro" id="IPR005644">
    <property type="entry name" value="NolW-like"/>
</dbReference>
<dbReference type="InterPro" id="IPR013356">
    <property type="entry name" value="T2SS_GspD"/>
</dbReference>
<keyword evidence="8" id="KW-0472">Membrane</keyword>
<evidence type="ECO:0000313" key="15">
    <source>
        <dbReference type="EMBL" id="KJU85975.1"/>
    </source>
</evidence>
<feature type="region of interest" description="Disordered" evidence="11">
    <location>
        <begin position="405"/>
        <end position="446"/>
    </location>
</feature>
<dbReference type="InterPro" id="IPR004846">
    <property type="entry name" value="T2SS/T3SS_dom"/>
</dbReference>
<proteinExistence type="inferred from homology"/>
<dbReference type="Pfam" id="PF21305">
    <property type="entry name" value="type_II_gspD_N0"/>
    <property type="match status" value="1"/>
</dbReference>
<feature type="compositionally biased region" description="Polar residues" evidence="11">
    <location>
        <begin position="55"/>
        <end position="85"/>
    </location>
</feature>
<dbReference type="PATRIC" id="fig|29290.4.peg.2380"/>
<evidence type="ECO:0000256" key="2">
    <source>
        <dbReference type="ARBA" id="ARBA00006980"/>
    </source>
</evidence>
<dbReference type="Proteomes" id="UP000033423">
    <property type="component" value="Unassembled WGS sequence"/>
</dbReference>
<keyword evidence="5" id="KW-0812">Transmembrane</keyword>
<evidence type="ECO:0000256" key="11">
    <source>
        <dbReference type="SAM" id="MobiDB-lite"/>
    </source>
</evidence>
<dbReference type="EMBL" id="LACI01000783">
    <property type="protein sequence ID" value="KJU85975.1"/>
    <property type="molecule type" value="Genomic_DNA"/>
</dbReference>
<dbReference type="Pfam" id="PF00263">
    <property type="entry name" value="Secretin"/>
    <property type="match status" value="1"/>
</dbReference>
<feature type="domain" description="Type II/III secretion system secretin-like" evidence="12">
    <location>
        <begin position="574"/>
        <end position="737"/>
    </location>
</feature>
<evidence type="ECO:0000256" key="6">
    <source>
        <dbReference type="ARBA" id="ARBA00022729"/>
    </source>
</evidence>
<keyword evidence="6" id="KW-0732">Signal</keyword>
<feature type="compositionally biased region" description="Basic and acidic residues" evidence="11">
    <location>
        <begin position="761"/>
        <end position="774"/>
    </location>
</feature>
<feature type="domain" description="NolW-like" evidence="13">
    <location>
        <begin position="382"/>
        <end position="496"/>
    </location>
</feature>
<evidence type="ECO:0000256" key="4">
    <source>
        <dbReference type="ARBA" id="ARBA00022452"/>
    </source>
</evidence>
<dbReference type="InterPro" id="IPR001775">
    <property type="entry name" value="GspD/PilQ"/>
</dbReference>
<dbReference type="PROSITE" id="PS00875">
    <property type="entry name" value="T2SP_D"/>
    <property type="match status" value="1"/>
</dbReference>
<dbReference type="PANTHER" id="PTHR30332:SF25">
    <property type="entry name" value="SECRETIN XPSD"/>
    <property type="match status" value="1"/>
</dbReference>
<dbReference type="InterPro" id="IPR049371">
    <property type="entry name" value="GspD-like_N0"/>
</dbReference>
<evidence type="ECO:0000256" key="7">
    <source>
        <dbReference type="ARBA" id="ARBA00022927"/>
    </source>
</evidence>
<keyword evidence="4" id="KW-1134">Transmembrane beta strand</keyword>
<gene>
    <name evidence="15" type="ORF">MBAV_001819</name>
</gene>
<dbReference type="PANTHER" id="PTHR30332">
    <property type="entry name" value="PROBABLE GENERAL SECRETION PATHWAY PROTEIN D"/>
    <property type="match status" value="1"/>
</dbReference>
<dbReference type="NCBIfam" id="TIGR02517">
    <property type="entry name" value="type_II_gspD"/>
    <property type="match status" value="1"/>
</dbReference>
<comment type="caution">
    <text evidence="15">The sequence shown here is derived from an EMBL/GenBank/DDBJ whole genome shotgun (WGS) entry which is preliminary data.</text>
</comment>
<evidence type="ECO:0000256" key="8">
    <source>
        <dbReference type="ARBA" id="ARBA00023136"/>
    </source>
</evidence>
<feature type="compositionally biased region" description="Pro residues" evidence="11">
    <location>
        <begin position="87"/>
        <end position="101"/>
    </location>
</feature>
<evidence type="ECO:0000256" key="10">
    <source>
        <dbReference type="RuleBase" id="RU004004"/>
    </source>
</evidence>
<evidence type="ECO:0000259" key="12">
    <source>
        <dbReference type="Pfam" id="PF00263"/>
    </source>
</evidence>
<evidence type="ECO:0000256" key="5">
    <source>
        <dbReference type="ARBA" id="ARBA00022692"/>
    </source>
</evidence>
<dbReference type="PRINTS" id="PR00811">
    <property type="entry name" value="BCTERIALGSPD"/>
</dbReference>
<dbReference type="AlphaFoldDB" id="A0A0F3GVR1"/>
<keyword evidence="9" id="KW-0998">Cell outer membrane</keyword>
<evidence type="ECO:0000259" key="14">
    <source>
        <dbReference type="Pfam" id="PF21305"/>
    </source>
</evidence>
<dbReference type="GO" id="GO:0015627">
    <property type="term" value="C:type II protein secretion system complex"/>
    <property type="evidence" value="ECO:0007669"/>
    <property type="project" value="InterPro"/>
</dbReference>
<comment type="similarity">
    <text evidence="2">Belongs to the bacterial secretin family. GSP D subfamily.</text>
</comment>
<evidence type="ECO:0000259" key="13">
    <source>
        <dbReference type="Pfam" id="PF03958"/>
    </source>
</evidence>
<dbReference type="Pfam" id="PF03958">
    <property type="entry name" value="Secretin_N"/>
    <property type="match status" value="2"/>
</dbReference>